<dbReference type="AlphaFoldDB" id="A0A397JNP6"/>
<dbReference type="STRING" id="1348612.A0A397JNP6"/>
<sequence>MNRYRRLFNQVRTYFYRPFDDNREQVKSNIIKTIKTISEITEETPEEIHWNASLEEMKPWLMITKRKFRTFQKLYKAELDKKKQQVIKEVVEKRLSDFVNNQKRMINNMLGQDKRTIISDSVIIKEHGDSTLVSDPEEVKNHIASSFEKWIQKRETMIDELNEFWYNVFKPKSNINQQ</sequence>
<accession>A0A397JNP6</accession>
<reference evidence="1 2" key="1">
    <citation type="submission" date="2018-08" db="EMBL/GenBank/DDBJ databases">
        <title>Genome and evolution of the arbuscular mycorrhizal fungus Diversispora epigaea (formerly Glomus versiforme) and its bacterial endosymbionts.</title>
        <authorList>
            <person name="Sun X."/>
            <person name="Fei Z."/>
            <person name="Harrison M."/>
        </authorList>
    </citation>
    <scope>NUCLEOTIDE SEQUENCE [LARGE SCALE GENOMIC DNA]</scope>
    <source>
        <strain evidence="1 2">IT104</strain>
    </source>
</reference>
<comment type="caution">
    <text evidence="1">The sequence shown here is derived from an EMBL/GenBank/DDBJ whole genome shotgun (WGS) entry which is preliminary data.</text>
</comment>
<gene>
    <name evidence="1" type="ORF">Glove_44g9</name>
</gene>
<organism evidence="1 2">
    <name type="scientific">Diversispora epigaea</name>
    <dbReference type="NCBI Taxonomy" id="1348612"/>
    <lineage>
        <taxon>Eukaryota</taxon>
        <taxon>Fungi</taxon>
        <taxon>Fungi incertae sedis</taxon>
        <taxon>Mucoromycota</taxon>
        <taxon>Glomeromycotina</taxon>
        <taxon>Glomeromycetes</taxon>
        <taxon>Diversisporales</taxon>
        <taxon>Diversisporaceae</taxon>
        <taxon>Diversispora</taxon>
    </lineage>
</organism>
<protein>
    <submittedName>
        <fullName evidence="1">Uncharacterized protein</fullName>
    </submittedName>
</protein>
<evidence type="ECO:0000313" key="1">
    <source>
        <dbReference type="EMBL" id="RHZ86814.1"/>
    </source>
</evidence>
<name>A0A397JNP6_9GLOM</name>
<keyword evidence="2" id="KW-1185">Reference proteome</keyword>
<proteinExistence type="predicted"/>
<evidence type="ECO:0000313" key="2">
    <source>
        <dbReference type="Proteomes" id="UP000266861"/>
    </source>
</evidence>
<dbReference type="Proteomes" id="UP000266861">
    <property type="component" value="Unassembled WGS sequence"/>
</dbReference>
<dbReference type="EMBL" id="PQFF01000042">
    <property type="protein sequence ID" value="RHZ86814.1"/>
    <property type="molecule type" value="Genomic_DNA"/>
</dbReference>